<keyword evidence="2" id="KW-0812">Transmembrane</keyword>
<dbReference type="AlphaFoldDB" id="A0A8H5HCB2"/>
<feature type="transmembrane region" description="Helical" evidence="2">
    <location>
        <begin position="95"/>
        <end position="116"/>
    </location>
</feature>
<evidence type="ECO:0000313" key="3">
    <source>
        <dbReference type="EMBL" id="KAF5380881.1"/>
    </source>
</evidence>
<keyword evidence="2" id="KW-0472">Membrane</keyword>
<proteinExistence type="predicted"/>
<dbReference type="Proteomes" id="UP000565441">
    <property type="component" value="Unassembled WGS sequence"/>
</dbReference>
<feature type="compositionally biased region" description="Polar residues" evidence="1">
    <location>
        <begin position="543"/>
        <end position="555"/>
    </location>
</feature>
<feature type="region of interest" description="Disordered" evidence="1">
    <location>
        <begin position="512"/>
        <end position="582"/>
    </location>
</feature>
<sequence length="582" mass="63177">MSDTVEKIEEYLESLEEYFFSSLAAATTDLPNVHEAVNRLWVDISRYGPGIPSFPEMHLPALGDFQVPPPPPTPPPAVDISLLSKSVTWTKRHPWAVSGIAVGVVGAGLLVGYGSFNVRKRNHYRVKAQNHERRQVVVVLGGDTPLALPLILDLEANGYIVIASVSTLEAISILEQKCHGYVRALVLDPHEPATISVFLRSLVSTLSRRFPITASGDPFASPSSHPYIQSVICLLTLPTSIPSVHAPLEHISLRNTYLPFLSATHVTPLQVLQALMPLLRPGPARARDKGKKTIIVCLPAIEARVGLPFASMQAMSAASTLRGVEVLRREINLAALTDKSESMKNIKVVVAEIGVLDAAGVYSNAPPQESLYKAMEGWSPSEKLTYGPAFASISHNIPPLTRWETCLAVVKNGHRYGIARTPTDVSVFVDQIVSVVTGGRHDAYLFGFGRIIGQVRNWLRGERFSIGAGASTYRFASYLPSSILDILLNIPHFLISIRNRLLPVEPFIRPPLATTPPPVPPKPATATAESGQANSESERDVSDNSSEADVESNASDGIGSSWISLQTRGAKLRRNPSPDDQH</sequence>
<feature type="compositionally biased region" description="Pro residues" evidence="1">
    <location>
        <begin position="513"/>
        <end position="523"/>
    </location>
</feature>
<organism evidence="3 4">
    <name type="scientific">Tricholomella constricta</name>
    <dbReference type="NCBI Taxonomy" id="117010"/>
    <lineage>
        <taxon>Eukaryota</taxon>
        <taxon>Fungi</taxon>
        <taxon>Dikarya</taxon>
        <taxon>Basidiomycota</taxon>
        <taxon>Agaricomycotina</taxon>
        <taxon>Agaricomycetes</taxon>
        <taxon>Agaricomycetidae</taxon>
        <taxon>Agaricales</taxon>
        <taxon>Tricholomatineae</taxon>
        <taxon>Lyophyllaceae</taxon>
        <taxon>Tricholomella</taxon>
    </lineage>
</organism>
<name>A0A8H5HCB2_9AGAR</name>
<dbReference type="GO" id="GO:0008202">
    <property type="term" value="P:steroid metabolic process"/>
    <property type="evidence" value="ECO:0007669"/>
    <property type="project" value="TreeGrafter"/>
</dbReference>
<dbReference type="OrthoDB" id="5308060at2759"/>
<evidence type="ECO:0000256" key="2">
    <source>
        <dbReference type="SAM" id="Phobius"/>
    </source>
</evidence>
<dbReference type="EMBL" id="JAACJP010000012">
    <property type="protein sequence ID" value="KAF5380881.1"/>
    <property type="molecule type" value="Genomic_DNA"/>
</dbReference>
<dbReference type="Pfam" id="PF08643">
    <property type="entry name" value="DUF1776"/>
    <property type="match status" value="1"/>
</dbReference>
<dbReference type="GO" id="GO:0016491">
    <property type="term" value="F:oxidoreductase activity"/>
    <property type="evidence" value="ECO:0007669"/>
    <property type="project" value="TreeGrafter"/>
</dbReference>
<evidence type="ECO:0000256" key="1">
    <source>
        <dbReference type="SAM" id="MobiDB-lite"/>
    </source>
</evidence>
<dbReference type="PANTHER" id="PTHR43313:SF1">
    <property type="entry name" value="3BETA-HYDROXYSTEROID DEHYDROGENASE DHS-16"/>
    <property type="match status" value="1"/>
</dbReference>
<protein>
    <recommendedName>
        <fullName evidence="5">DUF1776-domain-containing protein</fullName>
    </recommendedName>
</protein>
<comment type="caution">
    <text evidence="3">The sequence shown here is derived from an EMBL/GenBank/DDBJ whole genome shotgun (WGS) entry which is preliminary data.</text>
</comment>
<accession>A0A8H5HCB2</accession>
<keyword evidence="4" id="KW-1185">Reference proteome</keyword>
<dbReference type="PANTHER" id="PTHR43313">
    <property type="entry name" value="SHORT-CHAIN DEHYDROGENASE/REDUCTASE FAMILY 9C"/>
    <property type="match status" value="1"/>
</dbReference>
<keyword evidence="2" id="KW-1133">Transmembrane helix</keyword>
<evidence type="ECO:0000313" key="4">
    <source>
        <dbReference type="Proteomes" id="UP000565441"/>
    </source>
</evidence>
<gene>
    <name evidence="3" type="ORF">D9615_004120</name>
</gene>
<dbReference type="InterPro" id="IPR013952">
    <property type="entry name" value="DUF1776_fun"/>
</dbReference>
<evidence type="ECO:0008006" key="5">
    <source>
        <dbReference type="Google" id="ProtNLM"/>
    </source>
</evidence>
<reference evidence="3 4" key="1">
    <citation type="journal article" date="2020" name="ISME J.">
        <title>Uncovering the hidden diversity of litter-decomposition mechanisms in mushroom-forming fungi.</title>
        <authorList>
            <person name="Floudas D."/>
            <person name="Bentzer J."/>
            <person name="Ahren D."/>
            <person name="Johansson T."/>
            <person name="Persson P."/>
            <person name="Tunlid A."/>
        </authorList>
    </citation>
    <scope>NUCLEOTIDE SEQUENCE [LARGE SCALE GENOMIC DNA]</scope>
    <source>
        <strain evidence="3 4">CBS 661.87</strain>
    </source>
</reference>